<organism evidence="1">
    <name type="scientific">marine metagenome</name>
    <dbReference type="NCBI Taxonomy" id="408172"/>
    <lineage>
        <taxon>unclassified sequences</taxon>
        <taxon>metagenomes</taxon>
        <taxon>ecological metagenomes</taxon>
    </lineage>
</organism>
<protein>
    <submittedName>
        <fullName evidence="1">Uncharacterized protein</fullName>
    </submittedName>
</protein>
<evidence type="ECO:0000313" key="1">
    <source>
        <dbReference type="EMBL" id="SVC31658.1"/>
    </source>
</evidence>
<dbReference type="EMBL" id="UINC01084740">
    <property type="protein sequence ID" value="SVC31658.1"/>
    <property type="molecule type" value="Genomic_DNA"/>
</dbReference>
<proteinExistence type="predicted"/>
<dbReference type="AlphaFoldDB" id="A0A382L3V2"/>
<reference evidence="1" key="1">
    <citation type="submission" date="2018-05" db="EMBL/GenBank/DDBJ databases">
        <authorList>
            <person name="Lanie J.A."/>
            <person name="Ng W.-L."/>
            <person name="Kazmierczak K.M."/>
            <person name="Andrzejewski T.M."/>
            <person name="Davidsen T.M."/>
            <person name="Wayne K.J."/>
            <person name="Tettelin H."/>
            <person name="Glass J.I."/>
            <person name="Rusch D."/>
            <person name="Podicherti R."/>
            <person name="Tsui H.-C.T."/>
            <person name="Winkler M.E."/>
        </authorList>
    </citation>
    <scope>NUCLEOTIDE SEQUENCE</scope>
</reference>
<gene>
    <name evidence="1" type="ORF">METZ01_LOCUS284512</name>
</gene>
<sequence length="78" mass="8801">MEIGEVKIMSKITLEKDKCVNCKRETLYSKETHVDFRLGYVEGAGQLCLDCYGTIYGLTPKLQGKEKLIKKIKESGEA</sequence>
<accession>A0A382L3V2</accession>
<name>A0A382L3V2_9ZZZZ</name>